<gene>
    <name evidence="2" type="ORF">FOC49_06900</name>
</gene>
<feature type="transmembrane region" description="Helical" evidence="1">
    <location>
        <begin position="96"/>
        <end position="115"/>
    </location>
</feature>
<keyword evidence="1" id="KW-1133">Transmembrane helix</keyword>
<feature type="transmembrane region" description="Helical" evidence="1">
    <location>
        <begin position="7"/>
        <end position="28"/>
    </location>
</feature>
<evidence type="ECO:0000256" key="1">
    <source>
        <dbReference type="SAM" id="Phobius"/>
    </source>
</evidence>
<accession>A0AAP9KTZ4</accession>
<name>A0AAP9KTZ4_9BACL</name>
<dbReference type="AlphaFoldDB" id="A0AAP9KTZ4"/>
<dbReference type="Proteomes" id="UP000425411">
    <property type="component" value="Chromosome"/>
</dbReference>
<organism evidence="2 3">
    <name type="scientific">Gemella morbillorum</name>
    <dbReference type="NCBI Taxonomy" id="29391"/>
    <lineage>
        <taxon>Bacteria</taxon>
        <taxon>Bacillati</taxon>
        <taxon>Bacillota</taxon>
        <taxon>Bacilli</taxon>
        <taxon>Bacillales</taxon>
        <taxon>Gemellaceae</taxon>
        <taxon>Gemella</taxon>
    </lineage>
</organism>
<keyword evidence="1" id="KW-0472">Membrane</keyword>
<dbReference type="EMBL" id="CP046314">
    <property type="protein sequence ID" value="QGS09627.1"/>
    <property type="molecule type" value="Genomic_DNA"/>
</dbReference>
<feature type="transmembrane region" description="Helical" evidence="1">
    <location>
        <begin position="73"/>
        <end position="90"/>
    </location>
</feature>
<sequence length="182" mass="22023">MKKTFNYISYCIYSFIPLYFVLLIYTIIKQDPIDTILCLVLILYSIFSLILLVCSRPSDIFVCSNKELKKQRGIDYGYLILMIIMTFLIINEKLYFSFKLVFLLIIFFILFKILFKYKNYSLTLLGYKMYFIRDKIIYSKKNEEELNKFLKEKKFLQIIKISDNIFLEIDKYGMTKYYCKDC</sequence>
<keyword evidence="3" id="KW-1185">Reference proteome</keyword>
<feature type="transmembrane region" description="Helical" evidence="1">
    <location>
        <begin position="34"/>
        <end position="53"/>
    </location>
</feature>
<evidence type="ECO:0000313" key="2">
    <source>
        <dbReference type="EMBL" id="QGS09627.1"/>
    </source>
</evidence>
<evidence type="ECO:0000313" key="3">
    <source>
        <dbReference type="Proteomes" id="UP000425411"/>
    </source>
</evidence>
<protein>
    <submittedName>
        <fullName evidence="2">Uncharacterized protein</fullName>
    </submittedName>
</protein>
<proteinExistence type="predicted"/>
<dbReference type="RefSeq" id="WP_004632301.1">
    <property type="nucleotide sequence ID" value="NZ_CP046314.1"/>
</dbReference>
<keyword evidence="1" id="KW-0812">Transmembrane</keyword>
<reference evidence="2 3" key="1">
    <citation type="submission" date="2019-11" db="EMBL/GenBank/DDBJ databases">
        <title>FDA dAtabase for Regulatory Grade micrObial Sequences (FDA-ARGOS): Supporting development and validation of Infectious Disease Dx tests.</title>
        <authorList>
            <person name="Turner S."/>
            <person name="Byrd R."/>
            <person name="Tallon L."/>
            <person name="Sadzewicz L."/>
            <person name="Vavikolanu K."/>
            <person name="Mehta A."/>
            <person name="Aluvathingal J."/>
            <person name="Nadendla S."/>
            <person name="Myers T."/>
            <person name="Yan Y."/>
            <person name="Sichtig H."/>
        </authorList>
    </citation>
    <scope>NUCLEOTIDE SEQUENCE [LARGE SCALE GENOMIC DNA]</scope>
    <source>
        <strain evidence="2 3">FDAARGOS_741</strain>
    </source>
</reference>